<keyword evidence="14" id="KW-0832">Ubl conjugation</keyword>
<comment type="similarity">
    <text evidence="5 24">Belongs to the cysteine synthase/cystathionine beta-synthase family.</text>
</comment>
<dbReference type="GO" id="GO:0005737">
    <property type="term" value="C:cytoplasm"/>
    <property type="evidence" value="ECO:0007669"/>
    <property type="project" value="UniProtKB-SubCell"/>
</dbReference>
<keyword evidence="9" id="KW-1017">Isopeptide bond</keyword>
<evidence type="ECO:0000256" key="21">
    <source>
        <dbReference type="ARBA" id="ARBA00045425"/>
    </source>
</evidence>
<dbReference type="GO" id="GO:0046872">
    <property type="term" value="F:metal ion binding"/>
    <property type="evidence" value="ECO:0007669"/>
    <property type="project" value="UniProtKB-KW"/>
</dbReference>
<dbReference type="InterPro" id="IPR001216">
    <property type="entry name" value="P-phosphate_BS"/>
</dbReference>
<evidence type="ECO:0000313" key="26">
    <source>
        <dbReference type="EMBL" id="CAE2303920.1"/>
    </source>
</evidence>
<dbReference type="GO" id="GO:0050667">
    <property type="term" value="P:homocysteine metabolic process"/>
    <property type="evidence" value="ECO:0007669"/>
    <property type="project" value="UniProtKB-ARBA"/>
</dbReference>
<dbReference type="CDD" id="cd04608">
    <property type="entry name" value="CBS_pair_CBS"/>
    <property type="match status" value="1"/>
</dbReference>
<comment type="subcellular location">
    <subcellularLocation>
        <location evidence="3">Cytoplasm</location>
    </subcellularLocation>
    <subcellularLocation>
        <location evidence="2">Nucleus</location>
    </subcellularLocation>
</comment>
<keyword evidence="17 23" id="KW-0129">CBS domain</keyword>
<keyword evidence="13" id="KW-0479">Metal-binding</keyword>
<evidence type="ECO:0000256" key="13">
    <source>
        <dbReference type="ARBA" id="ARBA00022723"/>
    </source>
</evidence>
<dbReference type="Pfam" id="PF00571">
    <property type="entry name" value="CBS"/>
    <property type="match status" value="1"/>
</dbReference>
<evidence type="ECO:0000256" key="20">
    <source>
        <dbReference type="ARBA" id="ARBA00026192"/>
    </source>
</evidence>
<evidence type="ECO:0000256" key="16">
    <source>
        <dbReference type="ARBA" id="ARBA00023004"/>
    </source>
</evidence>
<dbReference type="Gene3D" id="3.10.580.10">
    <property type="entry name" value="CBS-domain"/>
    <property type="match status" value="1"/>
</dbReference>
<reference evidence="26" key="1">
    <citation type="submission" date="2021-01" db="EMBL/GenBank/DDBJ databases">
        <authorList>
            <person name="Corre E."/>
            <person name="Pelletier E."/>
            <person name="Niang G."/>
            <person name="Scheremetjew M."/>
            <person name="Finn R."/>
            <person name="Kale V."/>
            <person name="Holt S."/>
            <person name="Cochrane G."/>
            <person name="Meng A."/>
            <person name="Brown T."/>
            <person name="Cohen L."/>
        </authorList>
    </citation>
    <scope>NUCLEOTIDE SEQUENCE</scope>
    <source>
        <strain evidence="26">SoJaBio B1-5/56/2</strain>
    </source>
</reference>
<evidence type="ECO:0000256" key="14">
    <source>
        <dbReference type="ARBA" id="ARBA00022843"/>
    </source>
</evidence>
<evidence type="ECO:0000256" key="8">
    <source>
        <dbReference type="ARBA" id="ARBA00022490"/>
    </source>
</evidence>
<evidence type="ECO:0000256" key="2">
    <source>
        <dbReference type="ARBA" id="ARBA00004123"/>
    </source>
</evidence>
<dbReference type="PANTHER" id="PTHR10314">
    <property type="entry name" value="CYSTATHIONINE BETA-SYNTHASE"/>
    <property type="match status" value="1"/>
</dbReference>
<dbReference type="InterPro" id="IPR005857">
    <property type="entry name" value="Cysta_beta_synth"/>
</dbReference>
<dbReference type="InterPro" id="IPR046342">
    <property type="entry name" value="CBS_dom_sf"/>
</dbReference>
<dbReference type="InterPro" id="IPR000644">
    <property type="entry name" value="CBS_dom"/>
</dbReference>
<keyword evidence="15 24" id="KW-0663">Pyridoxal phosphate</keyword>
<dbReference type="InterPro" id="IPR050214">
    <property type="entry name" value="Cys_Synth/Cystath_Beta-Synth"/>
</dbReference>
<sequence>MDIGPVLTAEQKKSDFSTCKWALAGSKEPNPHPCIPPPTHKKIYGSALELIGNTPLVRLNSIPQSMGIKAEVLVKCEYYNAGGSVKDRIGYRMVMDAESSGRIKKGDTLIEPTSGNTGIGMALAAALRGYKMIITMPEKMSQEKVNILKALGAQIIRTPTEAAWDAPDSHIGVAYRLNKEIPNSHILDQYSNPANPLAHYDGTAEEILNSTDGKVDVLVAGAGTGGTITGLSRKLKEKIPNIHVVGVDPYGSILSIPESMNEKVEPYQMEGIGYDFIPRVLDRSVVDQWVKCEDRSGFRMSRRLIKEEGLMVGGSSGANLACALEVAKRMDLKEGQRMVVIMPDGVRNYMSKFLSDDWMISHNLMDEGEIEENIAASSWGKKQVRFLDISPPCTVLPDLTCGKAVDILKAQGYDQLPVIDKTGHIHGVVTEGNLLAKITAGKVSPSDPVTSVLYRQFKTVSMSTSLAKLSKIFDRDHFALVTASHESFGEKDEPETTTHIVGIVSRVDLLNFIIGEDLGKN</sequence>
<dbReference type="NCBIfam" id="TIGR01137">
    <property type="entry name" value="cysta_beta"/>
    <property type="match status" value="1"/>
</dbReference>
<keyword evidence="24" id="KW-0198">Cysteine biosynthesis</keyword>
<protein>
    <recommendedName>
        <fullName evidence="20 24">Cystathionine beta-synthase</fullName>
        <ecNumber evidence="7 24">4.2.1.22</ecNumber>
    </recommendedName>
</protein>
<dbReference type="InterPro" id="IPR046353">
    <property type="entry name" value="CBS_C"/>
</dbReference>
<dbReference type="FunFam" id="3.40.50.1100:FF:000003">
    <property type="entry name" value="Cystathionine beta-synthase"/>
    <property type="match status" value="1"/>
</dbReference>
<keyword evidence="11 24" id="KW-0028">Amino-acid biosynthesis</keyword>
<dbReference type="InterPro" id="IPR036052">
    <property type="entry name" value="TrpB-like_PALP_sf"/>
</dbReference>
<dbReference type="SUPFAM" id="SSF54631">
    <property type="entry name" value="CBS-domain pair"/>
    <property type="match status" value="1"/>
</dbReference>
<evidence type="ECO:0000256" key="7">
    <source>
        <dbReference type="ARBA" id="ARBA00012041"/>
    </source>
</evidence>
<comment type="cofactor">
    <cofactor evidence="1 24">
        <name>pyridoxal 5'-phosphate</name>
        <dbReference type="ChEBI" id="CHEBI:597326"/>
    </cofactor>
</comment>
<organism evidence="26">
    <name type="scientific">Paramoeba aestuarina</name>
    <dbReference type="NCBI Taxonomy" id="180227"/>
    <lineage>
        <taxon>Eukaryota</taxon>
        <taxon>Amoebozoa</taxon>
        <taxon>Discosea</taxon>
        <taxon>Flabellinia</taxon>
        <taxon>Dactylopodida</taxon>
        <taxon>Paramoebidae</taxon>
        <taxon>Paramoeba</taxon>
    </lineage>
</organism>
<dbReference type="UniPathway" id="UPA00136">
    <property type="reaction ID" value="UER00201"/>
</dbReference>
<dbReference type="EMBL" id="HBKR01016068">
    <property type="protein sequence ID" value="CAE2303920.1"/>
    <property type="molecule type" value="Transcribed_RNA"/>
</dbReference>
<feature type="domain" description="CBS" evidence="25">
    <location>
        <begin position="388"/>
        <end position="446"/>
    </location>
</feature>
<evidence type="ECO:0000256" key="23">
    <source>
        <dbReference type="PROSITE-ProRule" id="PRU00703"/>
    </source>
</evidence>
<keyword evidence="19" id="KW-0539">Nucleus</keyword>
<dbReference type="EC" id="4.2.1.22" evidence="7 24"/>
<dbReference type="GO" id="GO:0005634">
    <property type="term" value="C:nucleus"/>
    <property type="evidence" value="ECO:0007669"/>
    <property type="project" value="UniProtKB-SubCell"/>
</dbReference>
<evidence type="ECO:0000256" key="1">
    <source>
        <dbReference type="ARBA" id="ARBA00001933"/>
    </source>
</evidence>
<dbReference type="Gene3D" id="3.40.50.1100">
    <property type="match status" value="2"/>
</dbReference>
<evidence type="ECO:0000256" key="15">
    <source>
        <dbReference type="ARBA" id="ARBA00022898"/>
    </source>
</evidence>
<dbReference type="SUPFAM" id="SSF53686">
    <property type="entry name" value="Tryptophan synthase beta subunit-like PLP-dependent enzymes"/>
    <property type="match status" value="1"/>
</dbReference>
<dbReference type="CDD" id="cd01561">
    <property type="entry name" value="CBS_like"/>
    <property type="match status" value="1"/>
</dbReference>
<comment type="pathway">
    <text evidence="4">Amino-acid biosynthesis; L-cysteine biosynthesis; L-cysteine from L-homocysteine and L-serine: step 1/2.</text>
</comment>
<keyword evidence="10" id="KW-0597">Phosphoprotein</keyword>
<comment type="subunit">
    <text evidence="6">Homotetramer.</text>
</comment>
<evidence type="ECO:0000256" key="19">
    <source>
        <dbReference type="ARBA" id="ARBA00023242"/>
    </source>
</evidence>
<dbReference type="AlphaFoldDB" id="A0A7S4KT32"/>
<dbReference type="PROSITE" id="PS51371">
    <property type="entry name" value="CBS"/>
    <property type="match status" value="1"/>
</dbReference>
<proteinExistence type="inferred from homology"/>
<dbReference type="FunFam" id="3.10.580.10:FF:000014">
    <property type="entry name" value="Cystathionine beta-synthase"/>
    <property type="match status" value="1"/>
</dbReference>
<evidence type="ECO:0000256" key="18">
    <source>
        <dbReference type="ARBA" id="ARBA00023239"/>
    </source>
</evidence>
<gene>
    <name evidence="26" type="ORF">NAES01612_LOCUS10637</name>
</gene>
<evidence type="ECO:0000256" key="9">
    <source>
        <dbReference type="ARBA" id="ARBA00022499"/>
    </source>
</evidence>
<evidence type="ECO:0000256" key="10">
    <source>
        <dbReference type="ARBA" id="ARBA00022553"/>
    </source>
</evidence>
<evidence type="ECO:0000256" key="24">
    <source>
        <dbReference type="RuleBase" id="RU361204"/>
    </source>
</evidence>
<evidence type="ECO:0000256" key="11">
    <source>
        <dbReference type="ARBA" id="ARBA00022605"/>
    </source>
</evidence>
<dbReference type="Pfam" id="PF00291">
    <property type="entry name" value="PALP"/>
    <property type="match status" value="1"/>
</dbReference>
<dbReference type="GO" id="GO:0019343">
    <property type="term" value="P:cysteine biosynthetic process via cystathionine"/>
    <property type="evidence" value="ECO:0007669"/>
    <property type="project" value="UniProtKB-UniRule"/>
</dbReference>
<evidence type="ECO:0000256" key="3">
    <source>
        <dbReference type="ARBA" id="ARBA00004496"/>
    </source>
</evidence>
<keyword evidence="12" id="KW-0349">Heme</keyword>
<evidence type="ECO:0000256" key="12">
    <source>
        <dbReference type="ARBA" id="ARBA00022617"/>
    </source>
</evidence>
<keyword evidence="8" id="KW-0963">Cytoplasm</keyword>
<name>A0A7S4KT32_9EUKA</name>
<evidence type="ECO:0000256" key="22">
    <source>
        <dbReference type="ARBA" id="ARBA00047490"/>
    </source>
</evidence>
<comment type="catalytic activity">
    <reaction evidence="22 24">
        <text>L-homocysteine + L-serine = L,L-cystathionine + H2O</text>
        <dbReference type="Rhea" id="RHEA:10112"/>
        <dbReference type="ChEBI" id="CHEBI:15377"/>
        <dbReference type="ChEBI" id="CHEBI:33384"/>
        <dbReference type="ChEBI" id="CHEBI:58161"/>
        <dbReference type="ChEBI" id="CHEBI:58199"/>
        <dbReference type="EC" id="4.2.1.22"/>
    </reaction>
</comment>
<evidence type="ECO:0000256" key="5">
    <source>
        <dbReference type="ARBA" id="ARBA00007103"/>
    </source>
</evidence>
<evidence type="ECO:0000256" key="17">
    <source>
        <dbReference type="ARBA" id="ARBA00023122"/>
    </source>
</evidence>
<keyword evidence="18 24" id="KW-0456">Lyase</keyword>
<dbReference type="GO" id="GO:0004122">
    <property type="term" value="F:cystathionine beta-synthase activity"/>
    <property type="evidence" value="ECO:0007669"/>
    <property type="project" value="UniProtKB-UniRule"/>
</dbReference>
<evidence type="ECO:0000256" key="4">
    <source>
        <dbReference type="ARBA" id="ARBA00005003"/>
    </source>
</evidence>
<dbReference type="FunFam" id="3.40.50.1100:FF:000118">
    <property type="entry name" value="Related to CYS4-cystathionine beta-synthase"/>
    <property type="match status" value="1"/>
</dbReference>
<evidence type="ECO:0000256" key="6">
    <source>
        <dbReference type="ARBA" id="ARBA00011881"/>
    </source>
</evidence>
<evidence type="ECO:0000259" key="25">
    <source>
        <dbReference type="PROSITE" id="PS51371"/>
    </source>
</evidence>
<accession>A0A7S4KT32</accession>
<dbReference type="PROSITE" id="PS00901">
    <property type="entry name" value="CYS_SYNTHASE"/>
    <property type="match status" value="1"/>
</dbReference>
<dbReference type="GO" id="GO:0006535">
    <property type="term" value="P:cysteine biosynthetic process from serine"/>
    <property type="evidence" value="ECO:0007669"/>
    <property type="project" value="UniProtKB-UniRule"/>
</dbReference>
<comment type="function">
    <text evidence="21">Hydro-lyase catalyzing the first step of the transsulfuration pathway, where the hydroxyl group of L-serine is displaced by L-homocysteine in a beta-replacement reaction to form L-cystathionine, the precursor of L-cysteine. This catabolic route allows the elimination of L-methionine and the toxic metabolite L-homocysteine. Also involved in the production of hydrogen sulfide, a gasotransmitter with signaling and cytoprotective effects on neurons.</text>
</comment>
<dbReference type="InterPro" id="IPR001926">
    <property type="entry name" value="TrpB-like_PALP"/>
</dbReference>
<dbReference type="SMART" id="SM00116">
    <property type="entry name" value="CBS"/>
    <property type="match status" value="2"/>
</dbReference>
<keyword evidence="16" id="KW-0408">Iron</keyword>